<gene>
    <name evidence="6" type="ORF">ELAC_1741</name>
</gene>
<organism evidence="6 7">
    <name type="scientific">Estrella lausannensis</name>
    <dbReference type="NCBI Taxonomy" id="483423"/>
    <lineage>
        <taxon>Bacteria</taxon>
        <taxon>Pseudomonadati</taxon>
        <taxon>Chlamydiota</taxon>
        <taxon>Chlamydiia</taxon>
        <taxon>Parachlamydiales</taxon>
        <taxon>Candidatus Criblamydiaceae</taxon>
        <taxon>Estrella</taxon>
    </lineage>
</organism>
<evidence type="ECO:0000256" key="1">
    <source>
        <dbReference type="ARBA" id="ARBA00022801"/>
    </source>
</evidence>
<feature type="domain" description="SWIM-type" evidence="3">
    <location>
        <begin position="55"/>
        <end position="92"/>
    </location>
</feature>
<evidence type="ECO:0000259" key="5">
    <source>
        <dbReference type="PROSITE" id="PS51194"/>
    </source>
</evidence>
<dbReference type="GO" id="GO:0005524">
    <property type="term" value="F:ATP binding"/>
    <property type="evidence" value="ECO:0007669"/>
    <property type="project" value="InterPro"/>
</dbReference>
<feature type="domain" description="Helicase ATP-binding" evidence="4">
    <location>
        <begin position="712"/>
        <end position="873"/>
    </location>
</feature>
<proteinExistence type="predicted"/>
<dbReference type="CDD" id="cd18012">
    <property type="entry name" value="DEXQc_arch_SWI2_SNF2"/>
    <property type="match status" value="1"/>
</dbReference>
<dbReference type="GO" id="GO:0008270">
    <property type="term" value="F:zinc ion binding"/>
    <property type="evidence" value="ECO:0007669"/>
    <property type="project" value="UniProtKB-KW"/>
</dbReference>
<dbReference type="InterPro" id="IPR007527">
    <property type="entry name" value="Znf_SWIM"/>
</dbReference>
<evidence type="ECO:0000259" key="3">
    <source>
        <dbReference type="PROSITE" id="PS50966"/>
    </source>
</evidence>
<dbReference type="PROSITE" id="PS50966">
    <property type="entry name" value="ZF_SWIM"/>
    <property type="match status" value="1"/>
</dbReference>
<evidence type="ECO:0000313" key="7">
    <source>
        <dbReference type="Proteomes" id="UP000220251"/>
    </source>
</evidence>
<keyword evidence="7" id="KW-1185">Reference proteome</keyword>
<dbReference type="OrthoDB" id="9760715at2"/>
<keyword evidence="1 6" id="KW-0378">Hydrolase</keyword>
<protein>
    <submittedName>
        <fullName evidence="6">SWI/SNF family helicase</fullName>
        <ecNumber evidence="6">3.6.1.-</ecNumber>
    </submittedName>
</protein>
<dbReference type="Gene3D" id="3.40.50.10810">
    <property type="entry name" value="Tandem AAA-ATPase domain"/>
    <property type="match status" value="1"/>
</dbReference>
<accession>A0A0H5DS38</accession>
<dbReference type="GO" id="GO:0016787">
    <property type="term" value="F:hydrolase activity"/>
    <property type="evidence" value="ECO:0007669"/>
    <property type="project" value="UniProtKB-KW"/>
</dbReference>
<feature type="domain" description="Helicase C-terminal" evidence="5">
    <location>
        <begin position="999"/>
        <end position="1148"/>
    </location>
</feature>
<dbReference type="Pfam" id="PF08455">
    <property type="entry name" value="SNF2_assoc"/>
    <property type="match status" value="1"/>
</dbReference>
<keyword evidence="6" id="KW-0547">Nucleotide-binding</keyword>
<dbReference type="EMBL" id="CWGJ01000025">
    <property type="protein sequence ID" value="CRX39068.1"/>
    <property type="molecule type" value="Genomic_DNA"/>
</dbReference>
<dbReference type="Pfam" id="PF00176">
    <property type="entry name" value="SNF2-rel_dom"/>
    <property type="match status" value="1"/>
</dbReference>
<dbReference type="RefSeq" id="WP_098038922.1">
    <property type="nucleotide sequence ID" value="NZ_CWGJ01000025.1"/>
</dbReference>
<dbReference type="InterPro" id="IPR001650">
    <property type="entry name" value="Helicase_C-like"/>
</dbReference>
<keyword evidence="2" id="KW-0479">Metal-binding</keyword>
<dbReference type="InterPro" id="IPR000330">
    <property type="entry name" value="SNF2_N"/>
</dbReference>
<dbReference type="Gene3D" id="3.40.50.300">
    <property type="entry name" value="P-loop containing nucleotide triphosphate hydrolases"/>
    <property type="match status" value="1"/>
</dbReference>
<dbReference type="InterPro" id="IPR014001">
    <property type="entry name" value="Helicase_ATP-bd"/>
</dbReference>
<dbReference type="SUPFAM" id="SSF52540">
    <property type="entry name" value="P-loop containing nucleoside triphosphate hydrolases"/>
    <property type="match status" value="2"/>
</dbReference>
<keyword evidence="2" id="KW-0862">Zinc</keyword>
<keyword evidence="2" id="KW-0863">Zinc-finger</keyword>
<dbReference type="PROSITE" id="PS51192">
    <property type="entry name" value="HELICASE_ATP_BIND_1"/>
    <property type="match status" value="1"/>
</dbReference>
<dbReference type="CDD" id="cd18793">
    <property type="entry name" value="SF2_C_SNF"/>
    <property type="match status" value="1"/>
</dbReference>
<dbReference type="GO" id="GO:0004386">
    <property type="term" value="F:helicase activity"/>
    <property type="evidence" value="ECO:0007669"/>
    <property type="project" value="UniProtKB-KW"/>
</dbReference>
<dbReference type="InterPro" id="IPR038718">
    <property type="entry name" value="SNF2-like_sf"/>
</dbReference>
<dbReference type="InterPro" id="IPR013663">
    <property type="entry name" value="Helicase_SWF/SNF/SWI_bac"/>
</dbReference>
<keyword evidence="6" id="KW-0067">ATP-binding</keyword>
<dbReference type="InterPro" id="IPR027417">
    <property type="entry name" value="P-loop_NTPase"/>
</dbReference>
<dbReference type="Proteomes" id="UP000220251">
    <property type="component" value="Unassembled WGS sequence"/>
</dbReference>
<dbReference type="SMART" id="SM00490">
    <property type="entry name" value="HELICc"/>
    <property type="match status" value="1"/>
</dbReference>
<keyword evidence="6" id="KW-0347">Helicase</keyword>
<sequence>MLNFRRLKQDFAPSVVKEGQASYQGKLVDNVKIVSLSGQTLRLAARVQGAFENTYECEIEIDRQSSTIIDSNCDCPYTYDCQHLSAVLFFLEENLDAILVRFGSEENLEEKIEEPAEKVHIQETIKKAKVKESQRKGLQQQKELLQEYIGAADVLGRSPFFLKEEGFVEDKAELALILMEMQTEGMPKAELQIALRLPFRSKPLNIPNIKEFFNAIHYNEPIYINSKRFYFTSQSFEPSNFAMIELLSRYVIQPEKILAEKGTRFGLIALEHLGEILSNLHDQFQQRKNSLTNPLQPMSPDVPYIFFKTLEEPLKLSLAPAQIIIDIEFLDTGAPKLLLNPTIDLSGKKATLEQIMLFECAKPGLIHEHHYYRFEPEIKRRHLKDLEALRSITIPEPLFGTFVENSLPEILRFAEVRNKDRIDHLITLPYVETLSAECDLSYLNGELEASLQFIYSGNKIPSASSKLSTNHLNHFIMKDGILARNLTEEQKIIEDLFQDFIFDPAEGTYTAKMEKKIVEFMTDVIPRNQSRIQFVCPENLLDQFIYDETVFSLHLKESSKVDMFEIHVGIEGDLEGVSVSTLWECVSSKKPYIELTKRKAEAKKRGKPSSDQKAIHKILVLDLEKLTPLIQLFDEIGIEELKSHISERPLWNLANIKEEHLSSLPLAFSMTDKLKEIQEQILGTKEVMVREVPKEIKAELRSYQIEGANWLERLRNMHLNGILADDMGLGKTLQAIVVLTQQKLDEPKSQSLIVCPTSLVYNWKEEIQKFNPNLRVLIVDGIPNQRKKLIDARDSYDILVTSYSLLQKDIDHYQQSPFAYILLDEAQHIKNRGTRNAKSVKQVQAKHKLILTGTPIENSLDELWSLFDFLMPGLLSTYDRFVEKYIRTPHEEKEKNINKLKQKVSPFILRRMKKDVLSELPDVSEIVYYCHLTDAQKELYRSYAESARRELSQLVQKEGFDKVQIHVLATLTRLKQICCHPAIFAKEAVEEGDSAKYDLLQDLLQNLIEGNHKTVVFSQYTRMLNIISRDLKKKGIAFEYLDGSTKNRLDIVNRFNEDEKIPIFLVSLKAGGVGLNLVGADTVVHYDMWWNPAVENQATDRVHRIGQKNSVSSYKLITLNTIEEKILEMQNRKRGLVKKIVSTDEEAISKLTWEEVLELLQT</sequence>
<dbReference type="Pfam" id="PF00271">
    <property type="entry name" value="Helicase_C"/>
    <property type="match status" value="1"/>
</dbReference>
<evidence type="ECO:0000256" key="2">
    <source>
        <dbReference type="PROSITE-ProRule" id="PRU00325"/>
    </source>
</evidence>
<dbReference type="PANTHER" id="PTHR10799">
    <property type="entry name" value="SNF2/RAD54 HELICASE FAMILY"/>
    <property type="match status" value="1"/>
</dbReference>
<dbReference type="FunFam" id="3.40.50.300:FF:000533">
    <property type="entry name" value="Helicase, Snf2 family"/>
    <property type="match status" value="1"/>
</dbReference>
<dbReference type="EC" id="3.6.1.-" evidence="6"/>
<dbReference type="SMART" id="SM00487">
    <property type="entry name" value="DEXDc"/>
    <property type="match status" value="1"/>
</dbReference>
<evidence type="ECO:0000313" key="6">
    <source>
        <dbReference type="EMBL" id="CRX39068.1"/>
    </source>
</evidence>
<dbReference type="PROSITE" id="PS51194">
    <property type="entry name" value="HELICASE_CTER"/>
    <property type="match status" value="1"/>
</dbReference>
<name>A0A0H5DS38_9BACT</name>
<reference evidence="7" key="1">
    <citation type="submission" date="2015-06" db="EMBL/GenBank/DDBJ databases">
        <authorList>
            <person name="Bertelli C."/>
        </authorList>
    </citation>
    <scope>NUCLEOTIDE SEQUENCE [LARGE SCALE GENOMIC DNA]</scope>
    <source>
        <strain evidence="7">CRIB-30</strain>
    </source>
</reference>
<dbReference type="AlphaFoldDB" id="A0A0H5DS38"/>
<dbReference type="InterPro" id="IPR049730">
    <property type="entry name" value="SNF2/RAD54-like_C"/>
</dbReference>
<evidence type="ECO:0000259" key="4">
    <source>
        <dbReference type="PROSITE" id="PS51192"/>
    </source>
</evidence>